<gene>
    <name evidence="1" type="ORF">MJO28_000570</name>
</gene>
<reference evidence="2" key="2">
    <citation type="journal article" date="2018" name="Mol. Plant Microbe Interact.">
        <title>Genome sequence resources for the wheat stripe rust pathogen (Puccinia striiformis f. sp. tritici) and the barley stripe rust pathogen (Puccinia striiformis f. sp. hordei).</title>
        <authorList>
            <person name="Xia C."/>
            <person name="Wang M."/>
            <person name="Yin C."/>
            <person name="Cornejo O.E."/>
            <person name="Hulbert S.H."/>
            <person name="Chen X."/>
        </authorList>
    </citation>
    <scope>NUCLEOTIDE SEQUENCE [LARGE SCALE GENOMIC DNA]</scope>
    <source>
        <strain evidence="2">93-210</strain>
    </source>
</reference>
<proteinExistence type="predicted"/>
<accession>A0ACC0EYX3</accession>
<dbReference type="Proteomes" id="UP001060170">
    <property type="component" value="Chromosome 1"/>
</dbReference>
<protein>
    <submittedName>
        <fullName evidence="1">Uncharacterized protein</fullName>
    </submittedName>
</protein>
<name>A0ACC0EYX3_9BASI</name>
<evidence type="ECO:0000313" key="1">
    <source>
        <dbReference type="EMBL" id="KAI7962476.1"/>
    </source>
</evidence>
<organism evidence="1 2">
    <name type="scientific">Puccinia striiformis f. sp. tritici</name>
    <dbReference type="NCBI Taxonomy" id="168172"/>
    <lineage>
        <taxon>Eukaryota</taxon>
        <taxon>Fungi</taxon>
        <taxon>Dikarya</taxon>
        <taxon>Basidiomycota</taxon>
        <taxon>Pucciniomycotina</taxon>
        <taxon>Pucciniomycetes</taxon>
        <taxon>Pucciniales</taxon>
        <taxon>Pucciniaceae</taxon>
        <taxon>Puccinia</taxon>
    </lineage>
</organism>
<reference evidence="2" key="1">
    <citation type="journal article" date="2018" name="BMC Genomics">
        <title>Genomic insights into host adaptation between the wheat stripe rust pathogen (Puccinia striiformis f. sp. tritici) and the barley stripe rust pathogen (Puccinia striiformis f. sp. hordei).</title>
        <authorList>
            <person name="Xia C."/>
            <person name="Wang M."/>
            <person name="Yin C."/>
            <person name="Cornejo O.E."/>
            <person name="Hulbert S.H."/>
            <person name="Chen X."/>
        </authorList>
    </citation>
    <scope>NUCLEOTIDE SEQUENCE [LARGE SCALE GENOMIC DNA]</scope>
    <source>
        <strain evidence="2">93-210</strain>
    </source>
</reference>
<reference evidence="1 2" key="3">
    <citation type="journal article" date="2022" name="Microbiol. Spectr.">
        <title>Folding features and dynamics of 3D genome architecture in plant fungal pathogens.</title>
        <authorList>
            <person name="Xia C."/>
        </authorList>
    </citation>
    <scope>NUCLEOTIDE SEQUENCE [LARGE SCALE GENOMIC DNA]</scope>
    <source>
        <strain evidence="1 2">93-210</strain>
    </source>
</reference>
<comment type="caution">
    <text evidence="1">The sequence shown here is derived from an EMBL/GenBank/DDBJ whole genome shotgun (WGS) entry which is preliminary data.</text>
</comment>
<dbReference type="EMBL" id="CM045865">
    <property type="protein sequence ID" value="KAI7962476.1"/>
    <property type="molecule type" value="Genomic_DNA"/>
</dbReference>
<sequence>MARASTKSINPQANQANSTDNPLLLWNLHRKISINQTTFWRRILVLFGIYSSHRRIWSQLIEISLEAFLKFTREVEMNTSLVFPPPVSLPHDPCIDLILINE</sequence>
<evidence type="ECO:0000313" key="2">
    <source>
        <dbReference type="Proteomes" id="UP001060170"/>
    </source>
</evidence>
<keyword evidence="2" id="KW-1185">Reference proteome</keyword>